<dbReference type="InterPro" id="IPR036890">
    <property type="entry name" value="HATPase_C_sf"/>
</dbReference>
<evidence type="ECO:0000256" key="12">
    <source>
        <dbReference type="ARBA" id="ARBA00022989"/>
    </source>
</evidence>
<dbReference type="InterPro" id="IPR001610">
    <property type="entry name" value="PAC"/>
</dbReference>
<keyword evidence="9" id="KW-0936">Ethylene signaling pathway</keyword>
<feature type="domain" description="PAS" evidence="20">
    <location>
        <begin position="266"/>
        <end position="336"/>
    </location>
</feature>
<dbReference type="Gene3D" id="3.30.450.40">
    <property type="match status" value="1"/>
</dbReference>
<dbReference type="Gene3D" id="3.30.450.20">
    <property type="entry name" value="PAS domain"/>
    <property type="match status" value="2"/>
</dbReference>
<dbReference type="PROSITE" id="PS50113">
    <property type="entry name" value="PAC"/>
    <property type="match status" value="2"/>
</dbReference>
<evidence type="ECO:0000256" key="2">
    <source>
        <dbReference type="ARBA" id="ARBA00001935"/>
    </source>
</evidence>
<dbReference type="InterPro" id="IPR052162">
    <property type="entry name" value="Sensor_kinase/Photoreceptor"/>
</dbReference>
<feature type="domain" description="PAC" evidence="21">
    <location>
        <begin position="339"/>
        <end position="391"/>
    </location>
</feature>
<dbReference type="InterPro" id="IPR013656">
    <property type="entry name" value="PAS_4"/>
</dbReference>
<reference evidence="22 23" key="1">
    <citation type="journal article" date="2013" name="Front. Microbiol.">
        <title>Comparative genomic analyses of the cyanobacterium, Lyngbya aestuarii BL J, a powerful hydrogen producer.</title>
        <authorList>
            <person name="Kothari A."/>
            <person name="Vaughn M."/>
            <person name="Garcia-Pichel F."/>
        </authorList>
    </citation>
    <scope>NUCLEOTIDE SEQUENCE [LARGE SCALE GENOMIC DNA]</scope>
    <source>
        <strain evidence="22 23">BL J</strain>
    </source>
</reference>
<evidence type="ECO:0000256" key="13">
    <source>
        <dbReference type="ARBA" id="ARBA00023008"/>
    </source>
</evidence>
<sequence>MEILSDLLAISSFIPHGHCYLWQPQLVGLHVISDVLIVLAYFSIPATLFYFVRKRKDLPYVHVFLLFAAFIIACGLTHLMAIVTLWYPIYWVSGTIKAITAFISVVTATAIIPLVPQILALKSPKELEKINQALERAHQQLSFHIENTPLAVIEWDSNFHVQRWSQQAEMIFGWTAKEVINLHPSEWNFVVPEDVEAVSEVMTSLLDRDQPRNLIRNRNYTKNGSVVYCDWYNSALFDESGQLVSILSLVQDVTDEIEAQEALRESEKRYQTLAETSPVGIFHTDSQGNCLYVNERCCEISGTNQAASLGTGWIKTIYSEDRSRVVQEWQKTVQQGKTFRSEYRIQRPTGEVSWVFGQAIAQKNEQGEIIGYIGTITDITARKQAEVALQTSETKFRQLAQQEELINRIASQIRNSLDLNTILKTTVGQIQDLLQLDRCYFVWYRSQSSISQSKLQLNSPKNSFFLDYWEIVYESKNSDLPSLVGDYSVEQVGSWAMRFLQLERIQVNDIAEVSEAEMRQFLTQLGFLSLLSIPIETQGGEIGIIACAYHQKTHQWNENEIELLKAVTDQLAIAINQAQLYAKTQANAIQAQAQAQQLEVTLQQLKQTQTQLIQTEKMSSLGQMVAGIAHEINNPVTFVYSNVIPAIQHTDDLLNLLNLYQKYYPQPALEIKQYIEEIELEFVQEDLPKLLNSMKIGAERIRQIVLSLRSFSRLDEAEFKAVDLHQGIDSTLLILQNRLKEQAGQVGIEVVKSYGNLPLVECYAGQMNQVFMNILVNAIDALNEPKTSNVEYLLSDFESNDDFSPQKPTIQIQTEVVNSNWVMIRIVDNGPGMREQVRCKLFDPFFTTKPIGRGTGLGLSISYQIVVEKHQGQLECYSNIGQGSEFVIQIPIRQATASRKRLNLFKGEE</sequence>
<keyword evidence="10" id="KW-0418">Kinase</keyword>
<evidence type="ECO:0000256" key="11">
    <source>
        <dbReference type="ARBA" id="ARBA00022824"/>
    </source>
</evidence>
<feature type="transmembrane region" description="Helical" evidence="18">
    <location>
        <begin position="64"/>
        <end position="87"/>
    </location>
</feature>
<dbReference type="InterPro" id="IPR000014">
    <property type="entry name" value="PAS"/>
</dbReference>
<evidence type="ECO:0000256" key="10">
    <source>
        <dbReference type="ARBA" id="ARBA00022777"/>
    </source>
</evidence>
<evidence type="ECO:0000256" key="6">
    <source>
        <dbReference type="ARBA" id="ARBA00022553"/>
    </source>
</evidence>
<comment type="subcellular location">
    <subcellularLocation>
        <location evidence="3">Endoplasmic reticulum membrane</location>
        <topology evidence="3">Multi-pass membrane protein</topology>
    </subcellularLocation>
</comment>
<dbReference type="PANTHER" id="PTHR43304:SF1">
    <property type="entry name" value="PAC DOMAIN-CONTAINING PROTEIN"/>
    <property type="match status" value="1"/>
</dbReference>
<dbReference type="SMART" id="SM00091">
    <property type="entry name" value="PAS"/>
    <property type="match status" value="2"/>
</dbReference>
<dbReference type="OrthoDB" id="9808408at2"/>
<dbReference type="CDD" id="cd00082">
    <property type="entry name" value="HisKA"/>
    <property type="match status" value="1"/>
</dbReference>
<dbReference type="NCBIfam" id="TIGR00229">
    <property type="entry name" value="sensory_box"/>
    <property type="match status" value="2"/>
</dbReference>
<evidence type="ECO:0000256" key="17">
    <source>
        <dbReference type="SAM" id="Coils"/>
    </source>
</evidence>
<keyword evidence="14" id="KW-0902">Two-component regulatory system</keyword>
<feature type="domain" description="PAS" evidence="20">
    <location>
        <begin position="137"/>
        <end position="209"/>
    </location>
</feature>
<keyword evidence="23" id="KW-1185">Reference proteome</keyword>
<comment type="caution">
    <text evidence="22">The sequence shown here is derived from an EMBL/GenBank/DDBJ whole genome shotgun (WGS) entry which is preliminary data.</text>
</comment>
<keyword evidence="13" id="KW-0186">Copper</keyword>
<dbReference type="EMBL" id="AUZM01000014">
    <property type="protein sequence ID" value="ERT08109.1"/>
    <property type="molecule type" value="Genomic_DNA"/>
</dbReference>
<proteinExistence type="inferred from homology"/>
<protein>
    <recommendedName>
        <fullName evidence="5">histidine kinase</fullName>
        <ecNumber evidence="5">2.7.13.3</ecNumber>
    </recommendedName>
</protein>
<evidence type="ECO:0000256" key="16">
    <source>
        <dbReference type="ARBA" id="ARBA00023157"/>
    </source>
</evidence>
<dbReference type="PROSITE" id="PS50109">
    <property type="entry name" value="HIS_KIN"/>
    <property type="match status" value="1"/>
</dbReference>
<dbReference type="Gene3D" id="1.10.287.130">
    <property type="match status" value="1"/>
</dbReference>
<dbReference type="CDD" id="cd00130">
    <property type="entry name" value="PAS"/>
    <property type="match status" value="2"/>
</dbReference>
<dbReference type="InterPro" id="IPR058544">
    <property type="entry name" value="ETR1_N"/>
</dbReference>
<evidence type="ECO:0000256" key="18">
    <source>
        <dbReference type="SAM" id="Phobius"/>
    </source>
</evidence>
<evidence type="ECO:0000256" key="3">
    <source>
        <dbReference type="ARBA" id="ARBA00004477"/>
    </source>
</evidence>
<dbReference type="InterPro" id="IPR013655">
    <property type="entry name" value="PAS_fold_3"/>
</dbReference>
<name>U7QJG1_9CYAN</name>
<dbReference type="Pfam" id="PF08448">
    <property type="entry name" value="PAS_4"/>
    <property type="match status" value="1"/>
</dbReference>
<dbReference type="SUPFAM" id="SSF55874">
    <property type="entry name" value="ATPase domain of HSP90 chaperone/DNA topoisomerase II/histidine kinase"/>
    <property type="match status" value="1"/>
</dbReference>
<evidence type="ECO:0000256" key="4">
    <source>
        <dbReference type="ARBA" id="ARBA00009842"/>
    </source>
</evidence>
<keyword evidence="12 18" id="KW-1133">Transmembrane helix</keyword>
<evidence type="ECO:0000256" key="5">
    <source>
        <dbReference type="ARBA" id="ARBA00012438"/>
    </source>
</evidence>
<dbReference type="SUPFAM" id="SSF55785">
    <property type="entry name" value="PYP-like sensor domain (PAS domain)"/>
    <property type="match status" value="2"/>
</dbReference>
<gene>
    <name evidence="22" type="ORF">M595_1911</name>
</gene>
<dbReference type="InterPro" id="IPR003018">
    <property type="entry name" value="GAF"/>
</dbReference>
<dbReference type="InterPro" id="IPR035965">
    <property type="entry name" value="PAS-like_dom_sf"/>
</dbReference>
<dbReference type="PRINTS" id="PR00344">
    <property type="entry name" value="BCTRLSENSOR"/>
</dbReference>
<dbReference type="Proteomes" id="UP000017127">
    <property type="component" value="Unassembled WGS sequence"/>
</dbReference>
<keyword evidence="17" id="KW-0175">Coiled coil</keyword>
<dbReference type="PANTHER" id="PTHR43304">
    <property type="entry name" value="PHYTOCHROME-LIKE PROTEIN CPH1"/>
    <property type="match status" value="1"/>
</dbReference>
<keyword evidence="16" id="KW-1015">Disulfide bond</keyword>
<keyword evidence="11" id="KW-0256">Endoplasmic reticulum</keyword>
<dbReference type="RefSeq" id="WP_023065700.1">
    <property type="nucleotide sequence ID" value="NZ_AUZM01000014.1"/>
</dbReference>
<feature type="domain" description="PAC" evidence="21">
    <location>
        <begin position="208"/>
        <end position="265"/>
    </location>
</feature>
<keyword evidence="7" id="KW-0808">Transferase</keyword>
<dbReference type="SUPFAM" id="SSF55781">
    <property type="entry name" value="GAF domain-like"/>
    <property type="match status" value="1"/>
</dbReference>
<keyword evidence="15 18" id="KW-0472">Membrane</keyword>
<comment type="catalytic activity">
    <reaction evidence="1">
        <text>ATP + protein L-histidine = ADP + protein N-phospho-L-histidine.</text>
        <dbReference type="EC" id="2.7.13.3"/>
    </reaction>
</comment>
<dbReference type="InterPro" id="IPR000700">
    <property type="entry name" value="PAS-assoc_C"/>
</dbReference>
<evidence type="ECO:0000259" key="20">
    <source>
        <dbReference type="PROSITE" id="PS50112"/>
    </source>
</evidence>
<dbReference type="SMART" id="SM00086">
    <property type="entry name" value="PAC"/>
    <property type="match status" value="2"/>
</dbReference>
<evidence type="ECO:0000256" key="8">
    <source>
        <dbReference type="ARBA" id="ARBA00022692"/>
    </source>
</evidence>
<dbReference type="Gene3D" id="3.30.565.10">
    <property type="entry name" value="Histidine kinase-like ATPase, C-terminal domain"/>
    <property type="match status" value="1"/>
</dbReference>
<keyword evidence="6" id="KW-0597">Phosphoprotein</keyword>
<dbReference type="InterPro" id="IPR003594">
    <property type="entry name" value="HATPase_dom"/>
</dbReference>
<dbReference type="EC" id="2.7.13.3" evidence="5"/>
<dbReference type="SMART" id="SM00387">
    <property type="entry name" value="HATPase_c"/>
    <property type="match status" value="1"/>
</dbReference>
<evidence type="ECO:0000256" key="7">
    <source>
        <dbReference type="ARBA" id="ARBA00022679"/>
    </source>
</evidence>
<dbReference type="FunFam" id="3.30.450.20:FF:000099">
    <property type="entry name" value="Sensory box sensor histidine kinase"/>
    <property type="match status" value="1"/>
</dbReference>
<evidence type="ECO:0000256" key="9">
    <source>
        <dbReference type="ARBA" id="ARBA00022745"/>
    </source>
</evidence>
<keyword evidence="8 18" id="KW-0812">Transmembrane</keyword>
<organism evidence="22 23">
    <name type="scientific">Lyngbya aestuarii BL J</name>
    <dbReference type="NCBI Taxonomy" id="1348334"/>
    <lineage>
        <taxon>Bacteria</taxon>
        <taxon>Bacillati</taxon>
        <taxon>Cyanobacteriota</taxon>
        <taxon>Cyanophyceae</taxon>
        <taxon>Oscillatoriophycideae</taxon>
        <taxon>Oscillatoriales</taxon>
        <taxon>Microcoleaceae</taxon>
        <taxon>Lyngbya</taxon>
    </lineage>
</organism>
<dbReference type="PATRIC" id="fig|1348334.3.peg.1863"/>
<dbReference type="PROSITE" id="PS50112">
    <property type="entry name" value="PAS"/>
    <property type="match status" value="2"/>
</dbReference>
<evidence type="ECO:0000313" key="22">
    <source>
        <dbReference type="EMBL" id="ERT08109.1"/>
    </source>
</evidence>
<feature type="transmembrane region" description="Helical" evidence="18">
    <location>
        <begin position="31"/>
        <end position="52"/>
    </location>
</feature>
<dbReference type="InterPro" id="IPR003661">
    <property type="entry name" value="HisK_dim/P_dom"/>
</dbReference>
<evidence type="ECO:0000259" key="21">
    <source>
        <dbReference type="PROSITE" id="PS50113"/>
    </source>
</evidence>
<dbReference type="InterPro" id="IPR005467">
    <property type="entry name" value="His_kinase_dom"/>
</dbReference>
<accession>U7QJG1</accession>
<evidence type="ECO:0000256" key="15">
    <source>
        <dbReference type="ARBA" id="ARBA00023136"/>
    </source>
</evidence>
<comment type="cofactor">
    <cofactor evidence="2">
        <name>Cu cation</name>
        <dbReference type="ChEBI" id="CHEBI:23378"/>
    </cofactor>
</comment>
<dbReference type="GO" id="GO:0000155">
    <property type="term" value="F:phosphorelay sensor kinase activity"/>
    <property type="evidence" value="ECO:0007669"/>
    <property type="project" value="InterPro"/>
</dbReference>
<dbReference type="InterPro" id="IPR029016">
    <property type="entry name" value="GAF-like_dom_sf"/>
</dbReference>
<evidence type="ECO:0000313" key="23">
    <source>
        <dbReference type="Proteomes" id="UP000017127"/>
    </source>
</evidence>
<feature type="domain" description="Histidine kinase" evidence="19">
    <location>
        <begin position="627"/>
        <end position="894"/>
    </location>
</feature>
<dbReference type="Pfam" id="PF25487">
    <property type="entry name" value="ETR1_N"/>
    <property type="match status" value="1"/>
</dbReference>
<feature type="transmembrane region" description="Helical" evidence="18">
    <location>
        <begin position="99"/>
        <end position="121"/>
    </location>
</feature>
<dbReference type="Pfam" id="PF02518">
    <property type="entry name" value="HATPase_c"/>
    <property type="match status" value="1"/>
</dbReference>
<evidence type="ECO:0000256" key="14">
    <source>
        <dbReference type="ARBA" id="ARBA00023012"/>
    </source>
</evidence>
<evidence type="ECO:0000259" key="19">
    <source>
        <dbReference type="PROSITE" id="PS50109"/>
    </source>
</evidence>
<dbReference type="SMART" id="SM00065">
    <property type="entry name" value="GAF"/>
    <property type="match status" value="1"/>
</dbReference>
<dbReference type="InterPro" id="IPR004358">
    <property type="entry name" value="Sig_transdc_His_kin-like_C"/>
</dbReference>
<dbReference type="Pfam" id="PF08447">
    <property type="entry name" value="PAS_3"/>
    <property type="match status" value="1"/>
</dbReference>
<evidence type="ECO:0000256" key="1">
    <source>
        <dbReference type="ARBA" id="ARBA00000085"/>
    </source>
</evidence>
<feature type="coiled-coil region" evidence="17">
    <location>
        <begin position="581"/>
        <end position="615"/>
    </location>
</feature>
<dbReference type="Pfam" id="PF01590">
    <property type="entry name" value="GAF"/>
    <property type="match status" value="1"/>
</dbReference>
<comment type="similarity">
    <text evidence="4">Belongs to the ethylene receptor family.</text>
</comment>
<dbReference type="AlphaFoldDB" id="U7QJG1"/>